<dbReference type="Pfam" id="PF00069">
    <property type="entry name" value="Pkinase"/>
    <property type="match status" value="1"/>
</dbReference>
<dbReference type="GO" id="GO:0005524">
    <property type="term" value="F:ATP binding"/>
    <property type="evidence" value="ECO:0007669"/>
    <property type="project" value="UniProtKB-KW"/>
</dbReference>
<dbReference type="InterPro" id="IPR011009">
    <property type="entry name" value="Kinase-like_dom_sf"/>
</dbReference>
<protein>
    <recommendedName>
        <fullName evidence="3">Protein kinase domain-containing protein</fullName>
    </recommendedName>
</protein>
<keyword evidence="2" id="KW-0067">ATP-binding</keyword>
<dbReference type="SUPFAM" id="SSF56112">
    <property type="entry name" value="Protein kinase-like (PK-like)"/>
    <property type="match status" value="1"/>
</dbReference>
<dbReference type="GO" id="GO:0035556">
    <property type="term" value="P:intracellular signal transduction"/>
    <property type="evidence" value="ECO:0007669"/>
    <property type="project" value="TreeGrafter"/>
</dbReference>
<dbReference type="EMBL" id="CAJPVJ010009533">
    <property type="protein sequence ID" value="CAG2172649.1"/>
    <property type="molecule type" value="Genomic_DNA"/>
</dbReference>
<evidence type="ECO:0000259" key="3">
    <source>
        <dbReference type="PROSITE" id="PS50011"/>
    </source>
</evidence>
<dbReference type="InterPro" id="IPR000719">
    <property type="entry name" value="Prot_kinase_dom"/>
</dbReference>
<dbReference type="EMBL" id="OC924358">
    <property type="protein sequence ID" value="CAD7655462.1"/>
    <property type="molecule type" value="Genomic_DNA"/>
</dbReference>
<dbReference type="PANTHER" id="PTHR24346:SF30">
    <property type="entry name" value="MATERNAL EMBRYONIC LEUCINE ZIPPER KINASE"/>
    <property type="match status" value="1"/>
</dbReference>
<feature type="domain" description="Protein kinase" evidence="3">
    <location>
        <begin position="23"/>
        <end position="278"/>
    </location>
</feature>
<gene>
    <name evidence="4" type="ORF">ONB1V03_LOCUS12105</name>
</gene>
<reference evidence="4" key="1">
    <citation type="submission" date="2020-11" db="EMBL/GenBank/DDBJ databases">
        <authorList>
            <person name="Tran Van P."/>
        </authorList>
    </citation>
    <scope>NUCLEOTIDE SEQUENCE</scope>
</reference>
<dbReference type="Gene3D" id="1.10.510.10">
    <property type="entry name" value="Transferase(Phosphotransferase) domain 1"/>
    <property type="match status" value="1"/>
</dbReference>
<dbReference type="InterPro" id="IPR008271">
    <property type="entry name" value="Ser/Thr_kinase_AS"/>
</dbReference>
<dbReference type="PANTHER" id="PTHR24346">
    <property type="entry name" value="MAP/MICROTUBULE AFFINITY-REGULATING KINASE"/>
    <property type="match status" value="1"/>
</dbReference>
<dbReference type="Proteomes" id="UP000728032">
    <property type="component" value="Unassembled WGS sequence"/>
</dbReference>
<dbReference type="PROSITE" id="PS00108">
    <property type="entry name" value="PROTEIN_KINASE_ST"/>
    <property type="match status" value="1"/>
</dbReference>
<accession>A0A7R9M8J1</accession>
<dbReference type="SMART" id="SM00220">
    <property type="entry name" value="S_TKc"/>
    <property type="match status" value="1"/>
</dbReference>
<dbReference type="OrthoDB" id="541276at2759"/>
<keyword evidence="5" id="KW-1185">Reference proteome</keyword>
<name>A0A7R9M8J1_9ACAR</name>
<evidence type="ECO:0000256" key="2">
    <source>
        <dbReference type="ARBA" id="ARBA00022840"/>
    </source>
</evidence>
<proteinExistence type="predicted"/>
<organism evidence="4">
    <name type="scientific">Oppiella nova</name>
    <dbReference type="NCBI Taxonomy" id="334625"/>
    <lineage>
        <taxon>Eukaryota</taxon>
        <taxon>Metazoa</taxon>
        <taxon>Ecdysozoa</taxon>
        <taxon>Arthropoda</taxon>
        <taxon>Chelicerata</taxon>
        <taxon>Arachnida</taxon>
        <taxon>Acari</taxon>
        <taxon>Acariformes</taxon>
        <taxon>Sarcoptiformes</taxon>
        <taxon>Oribatida</taxon>
        <taxon>Brachypylina</taxon>
        <taxon>Oppioidea</taxon>
        <taxon>Oppiidae</taxon>
        <taxon>Oppiella</taxon>
    </lineage>
</organism>
<evidence type="ECO:0000313" key="5">
    <source>
        <dbReference type="Proteomes" id="UP000728032"/>
    </source>
</evidence>
<dbReference type="GO" id="GO:0005737">
    <property type="term" value="C:cytoplasm"/>
    <property type="evidence" value="ECO:0007669"/>
    <property type="project" value="TreeGrafter"/>
</dbReference>
<sequence>MSESEPTLELTDNVKAFLTEKGLEVMNYLDRGTTAVVFSARMTDTDSETQERREVVVAVKFIDLEKLEVKHKKKYIPREMAIVNAVRHEYIINTHKLLELEGRYVFIVTDLADGDVITLLAKGEHLDVQLVKQWFRQIVSAVEYLHGIGIAHRDLKGDNVLMRNNSMKVTDFGYALELPLESDGTRKKCISSSVPEVLIPVQPYDPFAADCFSLGCSGEKYRSKEGKEKLRQKIIDKDWDLPESLQNDESLYILLKQLLNPDPSERIRSSQILSHPWLKS</sequence>
<evidence type="ECO:0000313" key="4">
    <source>
        <dbReference type="EMBL" id="CAD7655462.1"/>
    </source>
</evidence>
<evidence type="ECO:0000256" key="1">
    <source>
        <dbReference type="ARBA" id="ARBA00022741"/>
    </source>
</evidence>
<dbReference type="PROSITE" id="PS50011">
    <property type="entry name" value="PROTEIN_KINASE_DOM"/>
    <property type="match status" value="1"/>
</dbReference>
<keyword evidence="1" id="KW-0547">Nucleotide-binding</keyword>
<dbReference type="GO" id="GO:0004674">
    <property type="term" value="F:protein serine/threonine kinase activity"/>
    <property type="evidence" value="ECO:0007669"/>
    <property type="project" value="TreeGrafter"/>
</dbReference>
<dbReference type="AlphaFoldDB" id="A0A7R9M8J1"/>